<dbReference type="AlphaFoldDB" id="A0A9D1UCR3"/>
<gene>
    <name evidence="2" type="ORF">H9742_13280</name>
</gene>
<keyword evidence="1" id="KW-0472">Membrane</keyword>
<accession>A0A9D1UCR3</accession>
<feature type="transmembrane region" description="Helical" evidence="1">
    <location>
        <begin position="165"/>
        <end position="185"/>
    </location>
</feature>
<dbReference type="RefSeq" id="WP_318703003.1">
    <property type="nucleotide sequence ID" value="NZ_CALWMU010000004.1"/>
</dbReference>
<keyword evidence="1" id="KW-1133">Transmembrane helix</keyword>
<reference evidence="2" key="2">
    <citation type="submission" date="2021-04" db="EMBL/GenBank/DDBJ databases">
        <authorList>
            <person name="Gilroy R."/>
        </authorList>
    </citation>
    <scope>NUCLEOTIDE SEQUENCE</scope>
    <source>
        <strain evidence="2">CHK195-6426</strain>
    </source>
</reference>
<feature type="transmembrane region" description="Helical" evidence="1">
    <location>
        <begin position="12"/>
        <end position="31"/>
    </location>
</feature>
<dbReference type="EMBL" id="DXGH01000072">
    <property type="protein sequence ID" value="HIW82468.1"/>
    <property type="molecule type" value="Genomic_DNA"/>
</dbReference>
<sequence>MGNRKRADKINILVFGVVFLFYLLVTLFLFHRQTVAYGGRYPSDMGAYIVEIQGIDSGFSFPYPVMFWVAGILARFTTPEHAMAVTVTFFNGLTLLSLKWFADSALKVRGGQDWKRGAAATAIAVTLLLVSMLYPLTYLGNYQEMGEGYLYRYKGVFSPNPYHNATYLAARPFAVAAFFLCCFCLREYEGKNRWVNRDYGLFSVFLFLATLTKPSFTLILVASAGSVMLVRLAAGRFRGVKAFFQLGIYFLPTFGVLLYQYSDVFTGTVLEEKGIGVGFFTAWSQACSNIPLAVASNLLFPVLVSWFHRRRLAQEKNLLFAWLLYGMGFLTLAFLYEKGYRMAHLNFAWGYMYGLFFLFVTSGLLLMKSTLARNLKPWKLWVQWGAYGLHLICGIDYFRVLLQGGLYL</sequence>
<feature type="transmembrane region" description="Helical" evidence="1">
    <location>
        <begin position="114"/>
        <end position="136"/>
    </location>
</feature>
<evidence type="ECO:0000313" key="3">
    <source>
        <dbReference type="Proteomes" id="UP000824265"/>
    </source>
</evidence>
<evidence type="ECO:0000313" key="2">
    <source>
        <dbReference type="EMBL" id="HIW82468.1"/>
    </source>
</evidence>
<evidence type="ECO:0000256" key="1">
    <source>
        <dbReference type="SAM" id="Phobius"/>
    </source>
</evidence>
<organism evidence="2 3">
    <name type="scientific">Candidatus Acetatifactor stercoripullorum</name>
    <dbReference type="NCBI Taxonomy" id="2838414"/>
    <lineage>
        <taxon>Bacteria</taxon>
        <taxon>Bacillati</taxon>
        <taxon>Bacillota</taxon>
        <taxon>Clostridia</taxon>
        <taxon>Lachnospirales</taxon>
        <taxon>Lachnospiraceae</taxon>
        <taxon>Acetatifactor</taxon>
    </lineage>
</organism>
<dbReference type="Proteomes" id="UP000824265">
    <property type="component" value="Unassembled WGS sequence"/>
</dbReference>
<feature type="transmembrane region" description="Helical" evidence="1">
    <location>
        <begin position="348"/>
        <end position="366"/>
    </location>
</feature>
<reference evidence="2" key="1">
    <citation type="journal article" date="2021" name="PeerJ">
        <title>Extensive microbial diversity within the chicken gut microbiome revealed by metagenomics and culture.</title>
        <authorList>
            <person name="Gilroy R."/>
            <person name="Ravi A."/>
            <person name="Getino M."/>
            <person name="Pursley I."/>
            <person name="Horton D.L."/>
            <person name="Alikhan N.F."/>
            <person name="Baker D."/>
            <person name="Gharbi K."/>
            <person name="Hall N."/>
            <person name="Watson M."/>
            <person name="Adriaenssens E.M."/>
            <person name="Foster-Nyarko E."/>
            <person name="Jarju S."/>
            <person name="Secka A."/>
            <person name="Antonio M."/>
            <person name="Oren A."/>
            <person name="Chaudhuri R.R."/>
            <person name="La Ragione R."/>
            <person name="Hildebrand F."/>
            <person name="Pallen M.J."/>
        </authorList>
    </citation>
    <scope>NUCLEOTIDE SEQUENCE</scope>
    <source>
        <strain evidence="2">CHK195-6426</strain>
    </source>
</reference>
<name>A0A9D1UCR3_9FIRM</name>
<feature type="transmembrane region" description="Helical" evidence="1">
    <location>
        <begin position="194"/>
        <end position="211"/>
    </location>
</feature>
<feature type="transmembrane region" description="Helical" evidence="1">
    <location>
        <begin position="246"/>
        <end position="262"/>
    </location>
</feature>
<feature type="transmembrane region" description="Helical" evidence="1">
    <location>
        <begin position="378"/>
        <end position="398"/>
    </location>
</feature>
<protein>
    <submittedName>
        <fullName evidence="2">Uncharacterized protein</fullName>
    </submittedName>
</protein>
<comment type="caution">
    <text evidence="2">The sequence shown here is derived from an EMBL/GenBank/DDBJ whole genome shotgun (WGS) entry which is preliminary data.</text>
</comment>
<feature type="transmembrane region" description="Helical" evidence="1">
    <location>
        <begin position="318"/>
        <end position="336"/>
    </location>
</feature>
<proteinExistence type="predicted"/>
<keyword evidence="1" id="KW-0812">Transmembrane</keyword>